<dbReference type="GO" id="GO:0030420">
    <property type="term" value="P:establishment of competence for transformation"/>
    <property type="evidence" value="ECO:0007669"/>
    <property type="project" value="UniProtKB-KW"/>
</dbReference>
<dbReference type="GO" id="GO:0015628">
    <property type="term" value="P:protein secretion by the type II secretion system"/>
    <property type="evidence" value="ECO:0007669"/>
    <property type="project" value="InterPro"/>
</dbReference>
<dbReference type="GO" id="GO:0015627">
    <property type="term" value="C:type II protein secretion system complex"/>
    <property type="evidence" value="ECO:0007669"/>
    <property type="project" value="InterPro"/>
</dbReference>
<keyword evidence="5 10" id="KW-0812">Transmembrane</keyword>
<feature type="transmembrane region" description="Helical" evidence="10">
    <location>
        <begin position="12"/>
        <end position="34"/>
    </location>
</feature>
<keyword evidence="12" id="KW-1185">Reference proteome</keyword>
<organism evidence="11 12">
    <name type="scientific">Fructobacillus ficulneus</name>
    <dbReference type="NCBI Taxonomy" id="157463"/>
    <lineage>
        <taxon>Bacteria</taxon>
        <taxon>Bacillati</taxon>
        <taxon>Bacillota</taxon>
        <taxon>Bacilli</taxon>
        <taxon>Lactobacillales</taxon>
        <taxon>Lactobacillaceae</taxon>
        <taxon>Fructobacillus</taxon>
    </lineage>
</organism>
<dbReference type="PIRSF" id="PIRSF029928">
    <property type="entry name" value="Late_competence_ComGC"/>
    <property type="match status" value="1"/>
</dbReference>
<dbReference type="SUPFAM" id="SSF54523">
    <property type="entry name" value="Pili subunits"/>
    <property type="match status" value="1"/>
</dbReference>
<dbReference type="AlphaFoldDB" id="A0A0K8MGB5"/>
<dbReference type="GO" id="GO:0009986">
    <property type="term" value="C:cell surface"/>
    <property type="evidence" value="ECO:0007669"/>
    <property type="project" value="UniProtKB-SubCell"/>
</dbReference>
<evidence type="ECO:0000256" key="9">
    <source>
        <dbReference type="ARBA" id="ARBA00043982"/>
    </source>
</evidence>
<comment type="similarity">
    <text evidence="9">Belongs to the ComGC family.</text>
</comment>
<dbReference type="Pfam" id="PF07963">
    <property type="entry name" value="N_methyl"/>
    <property type="match status" value="1"/>
</dbReference>
<dbReference type="NCBIfam" id="NF040999">
    <property type="entry name" value="pilin_ComGC"/>
    <property type="match status" value="1"/>
</dbReference>
<evidence type="ECO:0000256" key="3">
    <source>
        <dbReference type="ARBA" id="ARBA00022475"/>
    </source>
</evidence>
<dbReference type="GO" id="GO:0005886">
    <property type="term" value="C:plasma membrane"/>
    <property type="evidence" value="ECO:0007669"/>
    <property type="project" value="UniProtKB-SubCell"/>
</dbReference>
<dbReference type="InterPro" id="IPR016940">
    <property type="entry name" value="ComGC"/>
</dbReference>
<keyword evidence="7 10" id="KW-0472">Membrane</keyword>
<evidence type="ECO:0000256" key="6">
    <source>
        <dbReference type="ARBA" id="ARBA00022989"/>
    </source>
</evidence>
<dbReference type="Proteomes" id="UP000253891">
    <property type="component" value="Unassembled WGS sequence"/>
</dbReference>
<keyword evidence="4" id="KW-0488">Methylation</keyword>
<dbReference type="EMBL" id="DF968000">
    <property type="protein sequence ID" value="GAO99565.1"/>
    <property type="molecule type" value="Genomic_DNA"/>
</dbReference>
<keyword evidence="3" id="KW-1003">Cell membrane</keyword>
<evidence type="ECO:0000313" key="12">
    <source>
        <dbReference type="Proteomes" id="UP000253891"/>
    </source>
</evidence>
<evidence type="ECO:0000256" key="2">
    <source>
        <dbReference type="ARBA" id="ARBA00004241"/>
    </source>
</evidence>
<evidence type="ECO:0000313" key="11">
    <source>
        <dbReference type="EMBL" id="GAO99565.1"/>
    </source>
</evidence>
<dbReference type="InterPro" id="IPR000983">
    <property type="entry name" value="Bac_GSPG_pilin"/>
</dbReference>
<reference evidence="11 12" key="1">
    <citation type="journal article" date="2015" name="BMC Genomics">
        <title>Comparative genomics of Fructobacillus spp. and Leuconostoc spp. reveals niche-specific evolution of Fructobacillus spp.</title>
        <authorList>
            <person name="Endo A."/>
            <person name="Tanizawa Y."/>
            <person name="Tanaka N."/>
            <person name="Maeno S."/>
            <person name="Kumar H."/>
            <person name="Shiwa Y."/>
            <person name="Okada S."/>
            <person name="Yoshikawa H."/>
            <person name="Dicks L."/>
            <person name="Nakagawa J."/>
            <person name="Arita M."/>
        </authorList>
    </citation>
    <scope>NUCLEOTIDE SEQUENCE [LARGE SCALE GENOMIC DNA]</scope>
    <source>
        <strain evidence="11 12">JCM 12225</strain>
    </source>
</reference>
<evidence type="ECO:0000256" key="7">
    <source>
        <dbReference type="ARBA" id="ARBA00023136"/>
    </source>
</evidence>
<proteinExistence type="inferred from homology"/>
<evidence type="ECO:0000256" key="8">
    <source>
        <dbReference type="ARBA" id="ARBA00023287"/>
    </source>
</evidence>
<keyword evidence="8" id="KW-0178">Competence</keyword>
<comment type="subcellular location">
    <subcellularLocation>
        <location evidence="1">Cell membrane</location>
        <topology evidence="1">Single-pass membrane protein</topology>
    </subcellularLocation>
    <subcellularLocation>
        <location evidence="2">Cell surface</location>
    </subcellularLocation>
</comment>
<name>A0A0K8MGB5_9LACO</name>
<dbReference type="OrthoDB" id="2248894at2"/>
<dbReference type="PRINTS" id="PR00813">
    <property type="entry name" value="BCTERIALGSPG"/>
</dbReference>
<dbReference type="Gene3D" id="3.30.700.10">
    <property type="entry name" value="Glycoprotein, Type 4 Pilin"/>
    <property type="match status" value="1"/>
</dbReference>
<evidence type="ECO:0000256" key="4">
    <source>
        <dbReference type="ARBA" id="ARBA00022481"/>
    </source>
</evidence>
<evidence type="ECO:0000256" key="5">
    <source>
        <dbReference type="ARBA" id="ARBA00022692"/>
    </source>
</evidence>
<dbReference type="InterPro" id="IPR012902">
    <property type="entry name" value="N_methyl_site"/>
</dbReference>
<protein>
    <submittedName>
        <fullName evidence="11">Competence protein ComGC</fullName>
    </submittedName>
</protein>
<gene>
    <name evidence="11" type="ORF">FFIC_230490</name>
</gene>
<dbReference type="STRING" id="157463.GCA_001047075_00483"/>
<evidence type="ECO:0000256" key="1">
    <source>
        <dbReference type="ARBA" id="ARBA00004162"/>
    </source>
</evidence>
<sequence>MNNTKKIGQKQSAFTLIEATVVLFIIGLLMLLILPNLTQQKDKAQQTHARAMVATVQTQVDLFLNDHPHQDKVSLDDLAKENYLTKEQIDKVKALKISIQGHEAKI</sequence>
<evidence type="ECO:0000256" key="10">
    <source>
        <dbReference type="SAM" id="Phobius"/>
    </source>
</evidence>
<keyword evidence="6 10" id="KW-1133">Transmembrane helix</keyword>
<accession>A0A0K8MGB5</accession>
<dbReference type="RefSeq" id="WP_061992969.1">
    <property type="nucleotide sequence ID" value="NZ_DF968000.1"/>
</dbReference>
<dbReference type="InterPro" id="IPR045584">
    <property type="entry name" value="Pilin-like"/>
</dbReference>